<dbReference type="Proteomes" id="UP000222894">
    <property type="component" value="Genome"/>
</dbReference>
<dbReference type="EMBL" id="KY290948">
    <property type="protein sequence ID" value="APU00561.1"/>
    <property type="molecule type" value="Genomic_DNA"/>
</dbReference>
<protein>
    <submittedName>
        <fullName evidence="1">Lysis inhibition regulator</fullName>
    </submittedName>
</protein>
<accession>A0A219Y9B6</accession>
<evidence type="ECO:0000313" key="2">
    <source>
        <dbReference type="Proteomes" id="UP000222894"/>
    </source>
</evidence>
<proteinExistence type="predicted"/>
<evidence type="ECO:0000313" key="1">
    <source>
        <dbReference type="EMBL" id="APU00561.1"/>
    </source>
</evidence>
<reference evidence="1 2" key="1">
    <citation type="journal article" date="2017" name="Sci. Rep.">
        <title>Characterization and diversity of phages infecting Aeromonas salmonicida subsp. salmonicida.</title>
        <authorList>
            <person name="Vincent A.T."/>
            <person name="Paquet V.E."/>
            <person name="Bernatchez A."/>
            <person name="Tremblay D.M."/>
            <person name="Moineau S."/>
            <person name="Charette S.J."/>
        </authorList>
    </citation>
    <scope>NUCLEOTIDE SEQUENCE [LARGE SCALE GENOMIC DNA]</scope>
</reference>
<dbReference type="Pfam" id="PF24205">
    <property type="entry name" value="Antiholin"/>
    <property type="match status" value="1"/>
</dbReference>
<dbReference type="InterPro" id="IPR034696">
    <property type="entry name" value="RI_T4"/>
</dbReference>
<name>A0A219Y9B6_9CAUD</name>
<sequence length="94" mass="10354">MPKIIAAVALLVATVHLVSANPEVGSYDEFMQGAMIVYTNDITHSKDNSVQFLEYLDTKWGSAGCSDTCFQLGYQEAKLFVAYNTEVQNGNKIQ</sequence>
<organism evidence="1 2">
    <name type="scientific">Aeromonas phage 44RR2.8t.2</name>
    <dbReference type="NCBI Taxonomy" id="1932900"/>
    <lineage>
        <taxon>Viruses</taxon>
        <taxon>Duplodnaviria</taxon>
        <taxon>Heunggongvirae</taxon>
        <taxon>Uroviricota</taxon>
        <taxon>Caudoviricetes</taxon>
        <taxon>Pantevenvirales</taxon>
        <taxon>Straboviridae</taxon>
        <taxon>Biquartavirus</taxon>
        <taxon>Biquartavirus 44RR2</taxon>
    </lineage>
</organism>